<proteinExistence type="predicted"/>
<evidence type="ECO:0000256" key="2">
    <source>
        <dbReference type="SAM" id="MobiDB-lite"/>
    </source>
</evidence>
<dbReference type="Proteomes" id="UP000482800">
    <property type="component" value="Unassembled WGS sequence"/>
</dbReference>
<keyword evidence="1" id="KW-0175">Coiled coil</keyword>
<reference evidence="3 4" key="2">
    <citation type="submission" date="2020-03" db="EMBL/GenBank/DDBJ databases">
        <authorList>
            <person name="Ichikawa N."/>
            <person name="Kimura A."/>
            <person name="Kitahashi Y."/>
            <person name="Uohara A."/>
        </authorList>
    </citation>
    <scope>NUCLEOTIDE SEQUENCE [LARGE SCALE GENOMIC DNA]</scope>
    <source>
        <strain evidence="3 4">NBRC 108639</strain>
    </source>
</reference>
<dbReference type="AlphaFoldDB" id="A0A6V8KKR6"/>
<keyword evidence="4" id="KW-1185">Reference proteome</keyword>
<reference evidence="3 4" key="1">
    <citation type="submission" date="2020-03" db="EMBL/GenBank/DDBJ databases">
        <title>Whole genome shotgun sequence of Phytohabitans houttuyneae NBRC 108639.</title>
        <authorList>
            <person name="Komaki H."/>
            <person name="Tamura T."/>
        </authorList>
    </citation>
    <scope>NUCLEOTIDE SEQUENCE [LARGE SCALE GENOMIC DNA]</scope>
    <source>
        <strain evidence="3 4">NBRC 108639</strain>
    </source>
</reference>
<sequence>MSRSPKYSLARSIAERLERAAQQRAERQRRRREEAERQQRVAVAAARDRATVRCTVLVSRRAALAEQTGVPTEELAAELTAASAAIAGASSLGALHAEERRLDAIERRLVEARALAARDRQYAGDRLTETRRALGEVDPAVRQRFDRTGALEVSRLLAAVEATPAPAQADELARVAGEHLHEVLTARARYEQQRREANALLDELEVQLRGLADDARAADVRLKDGERLTASLELLRAELAEERPEEVLRLGRILAQRLRTAEEELDLTIDRISERRDVLRSLVQAMPGVGFAVVASSVREASDGTITVQAQRHGGEQLVVRVEDTGEDEHRVLYTTDTMVRQEATGTLGEGAVCTSLVEVIEKLQASARTQGFDMGRVTWEGAGDRQPPSQGGAVALPPPARQGLRRDQA</sequence>
<comment type="caution">
    <text evidence="3">The sequence shown here is derived from an EMBL/GenBank/DDBJ whole genome shotgun (WGS) entry which is preliminary data.</text>
</comment>
<feature type="region of interest" description="Disordered" evidence="2">
    <location>
        <begin position="380"/>
        <end position="410"/>
    </location>
</feature>
<accession>A0A6V8KKR6</accession>
<organism evidence="3 4">
    <name type="scientific">Phytohabitans houttuyneae</name>
    <dbReference type="NCBI Taxonomy" id="1076126"/>
    <lineage>
        <taxon>Bacteria</taxon>
        <taxon>Bacillati</taxon>
        <taxon>Actinomycetota</taxon>
        <taxon>Actinomycetes</taxon>
        <taxon>Micromonosporales</taxon>
        <taxon>Micromonosporaceae</taxon>
    </lineage>
</organism>
<dbReference type="RefSeq" id="WP_173070899.1">
    <property type="nucleotide sequence ID" value="NZ_BAABGO010000009.1"/>
</dbReference>
<evidence type="ECO:0000313" key="4">
    <source>
        <dbReference type="Proteomes" id="UP000482800"/>
    </source>
</evidence>
<gene>
    <name evidence="3" type="ORF">Phou_098730</name>
</gene>
<feature type="coiled-coil region" evidence="1">
    <location>
        <begin position="183"/>
        <end position="221"/>
    </location>
</feature>
<evidence type="ECO:0000256" key="1">
    <source>
        <dbReference type="SAM" id="Coils"/>
    </source>
</evidence>
<dbReference type="EMBL" id="BLPF01000004">
    <property type="protein sequence ID" value="GFJ85693.1"/>
    <property type="molecule type" value="Genomic_DNA"/>
</dbReference>
<protein>
    <submittedName>
        <fullName evidence="3">Uncharacterized protein</fullName>
    </submittedName>
</protein>
<evidence type="ECO:0000313" key="3">
    <source>
        <dbReference type="EMBL" id="GFJ85693.1"/>
    </source>
</evidence>
<name>A0A6V8KKR6_9ACTN</name>